<dbReference type="Pfam" id="PF07654">
    <property type="entry name" value="C1-set"/>
    <property type="match status" value="1"/>
</dbReference>
<dbReference type="GO" id="GO:0019882">
    <property type="term" value="P:antigen processing and presentation"/>
    <property type="evidence" value="ECO:0007669"/>
    <property type="project" value="InterPro"/>
</dbReference>
<dbReference type="SMART" id="SM00921">
    <property type="entry name" value="MHC_II_beta"/>
    <property type="match status" value="1"/>
</dbReference>
<dbReference type="InterPro" id="IPR036179">
    <property type="entry name" value="Ig-like_dom_sf"/>
</dbReference>
<keyword evidence="5" id="KW-0325">Glycoprotein</keyword>
<accession>A0A3B5AGF7</accession>
<dbReference type="SUPFAM" id="SSF54452">
    <property type="entry name" value="MHC antigen-recognition domain"/>
    <property type="match status" value="1"/>
</dbReference>
<dbReference type="InterPro" id="IPR000353">
    <property type="entry name" value="MHC_II_b_N"/>
</dbReference>
<keyword evidence="3" id="KW-0472">Membrane</keyword>
<evidence type="ECO:0000256" key="3">
    <source>
        <dbReference type="ARBA" id="ARBA00022989"/>
    </source>
</evidence>
<keyword evidence="3" id="KW-1133">Transmembrane helix</keyword>
<dbReference type="GO" id="GO:0006955">
    <property type="term" value="P:immune response"/>
    <property type="evidence" value="ECO:0007669"/>
    <property type="project" value="InterPro"/>
</dbReference>
<dbReference type="Ensembl" id="ENSSPAT00000019791.1">
    <property type="protein sequence ID" value="ENSSPAP00000019496.1"/>
    <property type="gene ID" value="ENSSPAG00000014721.1"/>
</dbReference>
<dbReference type="STRING" id="144197.ENSSPAP00000019496"/>
<comment type="subcellular location">
    <subcellularLocation>
        <location evidence="1">Membrane</location>
        <topology evidence="1">Single-pass type I membrane protein</topology>
    </subcellularLocation>
</comment>
<keyword evidence="4" id="KW-1015">Disulfide bond</keyword>
<dbReference type="SUPFAM" id="SSF48726">
    <property type="entry name" value="Immunoglobulin"/>
    <property type="match status" value="1"/>
</dbReference>
<dbReference type="InterPro" id="IPR003597">
    <property type="entry name" value="Ig_C1-set"/>
</dbReference>
<dbReference type="Gene3D" id="2.60.40.10">
    <property type="entry name" value="Immunoglobulins"/>
    <property type="match status" value="1"/>
</dbReference>
<dbReference type="Gene3D" id="3.10.320.10">
    <property type="entry name" value="Class II Histocompatibility Antigen, M Beta Chain, Chain B, domain 1"/>
    <property type="match status" value="1"/>
</dbReference>
<proteinExistence type="predicted"/>
<dbReference type="InterPro" id="IPR007110">
    <property type="entry name" value="Ig-like_dom"/>
</dbReference>
<evidence type="ECO:0000256" key="1">
    <source>
        <dbReference type="ARBA" id="ARBA00004479"/>
    </source>
</evidence>
<dbReference type="GeneTree" id="ENSGT00950000183127"/>
<dbReference type="PROSITE" id="PS50835">
    <property type="entry name" value="IG_LIKE"/>
    <property type="match status" value="1"/>
</dbReference>
<protein>
    <submittedName>
        <fullName evidence="7">Class II histocompatibility antigen, B-L beta chain-like</fullName>
    </submittedName>
</protein>
<dbReference type="Pfam" id="PF00969">
    <property type="entry name" value="MHC_II_beta"/>
    <property type="match status" value="1"/>
</dbReference>
<reference evidence="7" key="1">
    <citation type="submission" date="2023-09" db="UniProtKB">
        <authorList>
            <consortium name="Ensembl"/>
        </authorList>
    </citation>
    <scope>IDENTIFICATION</scope>
</reference>
<dbReference type="AlphaFoldDB" id="A0A3B5AGF7"/>
<dbReference type="InterPro" id="IPR014745">
    <property type="entry name" value="MHC_II_a/b_N"/>
</dbReference>
<evidence type="ECO:0000256" key="2">
    <source>
        <dbReference type="ARBA" id="ARBA00022692"/>
    </source>
</evidence>
<sequence length="334" mass="38221">MAMRLQKWLSSTITVIHRASTCSASESKLSSNFRHENKNTSVAQPETPVYLSAASAFCHLLYLMHFGFRLYEANFMFPGLREKMGPCFMNKLAVAAVLLCSAPAGGYVYQMISDCEYSDDITDVVYFVKNVFNQKLNNIYDSRLGTYVGFGEYGMINANHYNNQSWKMKLRKQEVETLCRYNARLFRKSILDRKVPPNVKVRQTKPADYGERSTLECSVWGFYPQEVMVSWLRDGEEVTTDVFTSDVLANGDWSFQFHSYLELTLKRGERVSCRVDHSSLKESLEVEWDTFPVDVRRAKLAVGIVFFLVGLAVAAGGAGYYWWKQRFHGSRLSS</sequence>
<dbReference type="InterPro" id="IPR050160">
    <property type="entry name" value="MHC/Immunoglobulin"/>
</dbReference>
<dbReference type="InterPro" id="IPR013783">
    <property type="entry name" value="Ig-like_fold"/>
</dbReference>
<evidence type="ECO:0000256" key="5">
    <source>
        <dbReference type="ARBA" id="ARBA00023180"/>
    </source>
</evidence>
<dbReference type="InterPro" id="IPR011162">
    <property type="entry name" value="MHC_I/II-like_Ag-recog"/>
</dbReference>
<dbReference type="PANTHER" id="PTHR19944">
    <property type="entry name" value="MHC CLASS II-RELATED"/>
    <property type="match status" value="1"/>
</dbReference>
<keyword evidence="2" id="KW-0812">Transmembrane</keyword>
<dbReference type="PANTHER" id="PTHR19944:SF99">
    <property type="entry name" value="HLA CLASS II HISTOCOMPATIBILITY ANTIGEN, DRB1 BETA CHAIN"/>
    <property type="match status" value="1"/>
</dbReference>
<evidence type="ECO:0000256" key="4">
    <source>
        <dbReference type="ARBA" id="ARBA00023157"/>
    </source>
</evidence>
<organism evidence="7">
    <name type="scientific">Stegastes partitus</name>
    <name type="common">bicolor damselfish</name>
    <dbReference type="NCBI Taxonomy" id="144197"/>
    <lineage>
        <taxon>Eukaryota</taxon>
        <taxon>Metazoa</taxon>
        <taxon>Chordata</taxon>
        <taxon>Craniata</taxon>
        <taxon>Vertebrata</taxon>
        <taxon>Euteleostomi</taxon>
        <taxon>Actinopterygii</taxon>
        <taxon>Neopterygii</taxon>
        <taxon>Teleostei</taxon>
        <taxon>Neoteleostei</taxon>
        <taxon>Acanthomorphata</taxon>
        <taxon>Ovalentaria</taxon>
        <taxon>Pomacentridae</taxon>
        <taxon>Stegastes</taxon>
    </lineage>
</organism>
<evidence type="ECO:0000259" key="6">
    <source>
        <dbReference type="PROSITE" id="PS50835"/>
    </source>
</evidence>
<dbReference type="SMART" id="SM00407">
    <property type="entry name" value="IGc1"/>
    <property type="match status" value="1"/>
</dbReference>
<name>A0A3B5AGF7_9TELE</name>
<evidence type="ECO:0000313" key="7">
    <source>
        <dbReference type="Ensembl" id="ENSSPAP00000019496.1"/>
    </source>
</evidence>
<dbReference type="GO" id="GO:0042613">
    <property type="term" value="C:MHC class II protein complex"/>
    <property type="evidence" value="ECO:0007669"/>
    <property type="project" value="InterPro"/>
</dbReference>
<feature type="domain" description="Ig-like" evidence="6">
    <location>
        <begin position="196"/>
        <end position="287"/>
    </location>
</feature>